<proteinExistence type="predicted"/>
<dbReference type="CDD" id="cd17502">
    <property type="entry name" value="MFS_Azr1_MDR_like"/>
    <property type="match status" value="1"/>
</dbReference>
<evidence type="ECO:0000256" key="4">
    <source>
        <dbReference type="ARBA" id="ARBA00023136"/>
    </source>
</evidence>
<dbReference type="AlphaFoldDB" id="A0A6A6QTH1"/>
<feature type="transmembrane region" description="Helical" evidence="5">
    <location>
        <begin position="134"/>
        <end position="155"/>
    </location>
</feature>
<feature type="transmembrane region" description="Helical" evidence="5">
    <location>
        <begin position="263"/>
        <end position="286"/>
    </location>
</feature>
<feature type="transmembrane region" description="Helical" evidence="5">
    <location>
        <begin position="109"/>
        <end position="128"/>
    </location>
</feature>
<dbReference type="FunFam" id="1.20.1250.20:FF:000196">
    <property type="entry name" value="MFS toxin efflux pump (AflT)"/>
    <property type="match status" value="1"/>
</dbReference>
<dbReference type="Gene3D" id="1.20.1250.20">
    <property type="entry name" value="MFS general substrate transporter like domains"/>
    <property type="match status" value="1"/>
</dbReference>
<feature type="transmembrane region" description="Helical" evidence="5">
    <location>
        <begin position="306"/>
        <end position="326"/>
    </location>
</feature>
<evidence type="ECO:0000256" key="3">
    <source>
        <dbReference type="ARBA" id="ARBA00022989"/>
    </source>
</evidence>
<keyword evidence="8" id="KW-1185">Reference proteome</keyword>
<feature type="transmembrane region" description="Helical" evidence="5">
    <location>
        <begin position="373"/>
        <end position="394"/>
    </location>
</feature>
<organism evidence="7 8">
    <name type="scientific">Lophium mytilinum</name>
    <dbReference type="NCBI Taxonomy" id="390894"/>
    <lineage>
        <taxon>Eukaryota</taxon>
        <taxon>Fungi</taxon>
        <taxon>Dikarya</taxon>
        <taxon>Ascomycota</taxon>
        <taxon>Pezizomycotina</taxon>
        <taxon>Dothideomycetes</taxon>
        <taxon>Pleosporomycetidae</taxon>
        <taxon>Mytilinidiales</taxon>
        <taxon>Mytilinidiaceae</taxon>
        <taxon>Lophium</taxon>
    </lineage>
</organism>
<dbReference type="InterPro" id="IPR036259">
    <property type="entry name" value="MFS_trans_sf"/>
</dbReference>
<dbReference type="Proteomes" id="UP000799750">
    <property type="component" value="Unassembled WGS sequence"/>
</dbReference>
<dbReference type="Pfam" id="PF07690">
    <property type="entry name" value="MFS_1"/>
    <property type="match status" value="1"/>
</dbReference>
<reference evidence="7" key="1">
    <citation type="journal article" date="2020" name="Stud. Mycol.">
        <title>101 Dothideomycetes genomes: a test case for predicting lifestyles and emergence of pathogens.</title>
        <authorList>
            <person name="Haridas S."/>
            <person name="Albert R."/>
            <person name="Binder M."/>
            <person name="Bloem J."/>
            <person name="Labutti K."/>
            <person name="Salamov A."/>
            <person name="Andreopoulos B."/>
            <person name="Baker S."/>
            <person name="Barry K."/>
            <person name="Bills G."/>
            <person name="Bluhm B."/>
            <person name="Cannon C."/>
            <person name="Castanera R."/>
            <person name="Culley D."/>
            <person name="Daum C."/>
            <person name="Ezra D."/>
            <person name="Gonzalez J."/>
            <person name="Henrissat B."/>
            <person name="Kuo A."/>
            <person name="Liang C."/>
            <person name="Lipzen A."/>
            <person name="Lutzoni F."/>
            <person name="Magnuson J."/>
            <person name="Mondo S."/>
            <person name="Nolan M."/>
            <person name="Ohm R."/>
            <person name="Pangilinan J."/>
            <person name="Park H.-J."/>
            <person name="Ramirez L."/>
            <person name="Alfaro M."/>
            <person name="Sun H."/>
            <person name="Tritt A."/>
            <person name="Yoshinaga Y."/>
            <person name="Zwiers L.-H."/>
            <person name="Turgeon B."/>
            <person name="Goodwin S."/>
            <person name="Spatafora J."/>
            <person name="Crous P."/>
            <person name="Grigoriev I."/>
        </authorList>
    </citation>
    <scope>NUCLEOTIDE SEQUENCE</scope>
    <source>
        <strain evidence="7">CBS 269.34</strain>
    </source>
</reference>
<feature type="transmembrane region" description="Helical" evidence="5">
    <location>
        <begin position="194"/>
        <end position="217"/>
    </location>
</feature>
<feature type="transmembrane region" description="Helical" evidence="5">
    <location>
        <begin position="41"/>
        <end position="67"/>
    </location>
</feature>
<dbReference type="OrthoDB" id="10021397at2759"/>
<comment type="subcellular location">
    <subcellularLocation>
        <location evidence="1">Membrane</location>
        <topology evidence="1">Multi-pass membrane protein</topology>
    </subcellularLocation>
</comment>
<dbReference type="Gene3D" id="1.20.1720.10">
    <property type="entry name" value="Multidrug resistance protein D"/>
    <property type="match status" value="1"/>
</dbReference>
<evidence type="ECO:0000256" key="1">
    <source>
        <dbReference type="ARBA" id="ARBA00004141"/>
    </source>
</evidence>
<dbReference type="PANTHER" id="PTHR23501">
    <property type="entry name" value="MAJOR FACILITATOR SUPERFAMILY"/>
    <property type="match status" value="1"/>
</dbReference>
<evidence type="ECO:0000256" key="5">
    <source>
        <dbReference type="SAM" id="Phobius"/>
    </source>
</evidence>
<evidence type="ECO:0000259" key="6">
    <source>
        <dbReference type="PROSITE" id="PS50850"/>
    </source>
</evidence>
<evidence type="ECO:0000313" key="7">
    <source>
        <dbReference type="EMBL" id="KAF2495808.1"/>
    </source>
</evidence>
<dbReference type="SUPFAM" id="SSF103473">
    <property type="entry name" value="MFS general substrate transporter"/>
    <property type="match status" value="1"/>
</dbReference>
<feature type="transmembrane region" description="Helical" evidence="5">
    <location>
        <begin position="167"/>
        <end position="188"/>
    </location>
</feature>
<feature type="domain" description="Major facilitator superfamily (MFS) profile" evidence="6">
    <location>
        <begin position="44"/>
        <end position="535"/>
    </location>
</feature>
<feature type="transmembrane region" description="Helical" evidence="5">
    <location>
        <begin position="433"/>
        <end position="457"/>
    </location>
</feature>
<feature type="transmembrane region" description="Helical" evidence="5">
    <location>
        <begin position="509"/>
        <end position="530"/>
    </location>
</feature>
<name>A0A6A6QTH1_9PEZI</name>
<dbReference type="GO" id="GO:0005886">
    <property type="term" value="C:plasma membrane"/>
    <property type="evidence" value="ECO:0007669"/>
    <property type="project" value="TreeGrafter"/>
</dbReference>
<evidence type="ECO:0000256" key="2">
    <source>
        <dbReference type="ARBA" id="ARBA00022692"/>
    </source>
</evidence>
<gene>
    <name evidence="7" type="ORF">BU16DRAFT_357033</name>
</gene>
<dbReference type="PANTHER" id="PTHR23501:SF198">
    <property type="entry name" value="AZOLE RESISTANCE PROTEIN 1-RELATED"/>
    <property type="match status" value="1"/>
</dbReference>
<keyword evidence="4 5" id="KW-0472">Membrane</keyword>
<sequence>MADTLADENGHKSFEDIKSTSIDNGNPQEETAAFELAGSKLLLVMIGLGLAIFLAAIDSSIFATAIPRITTQFHSIDDIGWYGSSYSFAMCSLQPVAGKLYASFSMKTVFLSYMAVFEFGSLICATAVNSPMLIVGRTIAGLGGAGITTGGMSIVASSMPLQKRGAFIGILHSTFGVATILGPLLGGLLTQHASWRWCFYINLPIGAVTFAFLLLFFHPPARTSDTTTVLRKLAKLDLMGAFLFAPSVVMILFALQWGGTQYAWKSATIIGLFLGGAGLLTVFALWQVHKGDNAMIPPRLMTQRTIFVACFINFFAMGAVMTSIFYLPEWFQVIKAVSPTKSGVMYLPLALSDILSATGAGVGVSVLGYANPFILAGTSLMSIGTGLITTFTPTTNHERWISYQVLQGLGAGMTLSMPYVATQTVLKGDDIPVGTSMVQLFQFLGSSVFLAISQALFTNQLRSSLSTLASVGIGRAEIEKILHAGATSVRKVVTEAQVSGVVGAYNDSIVSTFYVATAAAAASFVFSLGLEWRSVKAKP</sequence>
<feature type="transmembrane region" description="Helical" evidence="5">
    <location>
        <begin position="400"/>
        <end position="421"/>
    </location>
</feature>
<feature type="transmembrane region" description="Helical" evidence="5">
    <location>
        <begin position="238"/>
        <end position="257"/>
    </location>
</feature>
<accession>A0A6A6QTH1</accession>
<dbReference type="EMBL" id="MU004188">
    <property type="protein sequence ID" value="KAF2495808.1"/>
    <property type="molecule type" value="Genomic_DNA"/>
</dbReference>
<dbReference type="PROSITE" id="PS50850">
    <property type="entry name" value="MFS"/>
    <property type="match status" value="1"/>
</dbReference>
<dbReference type="InterPro" id="IPR020846">
    <property type="entry name" value="MFS_dom"/>
</dbReference>
<feature type="transmembrane region" description="Helical" evidence="5">
    <location>
        <begin position="346"/>
        <end position="366"/>
    </location>
</feature>
<keyword evidence="2 5" id="KW-0812">Transmembrane</keyword>
<protein>
    <submittedName>
        <fullName evidence="7">MFS general substrate transporter</fullName>
    </submittedName>
</protein>
<dbReference type="GO" id="GO:0022857">
    <property type="term" value="F:transmembrane transporter activity"/>
    <property type="evidence" value="ECO:0007669"/>
    <property type="project" value="InterPro"/>
</dbReference>
<keyword evidence="3 5" id="KW-1133">Transmembrane helix</keyword>
<evidence type="ECO:0000313" key="8">
    <source>
        <dbReference type="Proteomes" id="UP000799750"/>
    </source>
</evidence>
<dbReference type="InterPro" id="IPR011701">
    <property type="entry name" value="MFS"/>
</dbReference>